<evidence type="ECO:0000256" key="1">
    <source>
        <dbReference type="PROSITE-ProRule" id="PRU00221"/>
    </source>
</evidence>
<dbReference type="WBParaSite" id="SBAD_0000461201-mRNA-1">
    <property type="protein sequence ID" value="SBAD_0000461201-mRNA-1"/>
    <property type="gene ID" value="SBAD_0000461201"/>
</dbReference>
<dbReference type="EMBL" id="UZAM01008309">
    <property type="protein sequence ID" value="VDP04311.1"/>
    <property type="molecule type" value="Genomic_DNA"/>
</dbReference>
<gene>
    <name evidence="2" type="ORF">SBAD_LOCUS4422</name>
</gene>
<sequence>MSQFPTEVASKLPPWLLRDMTVKWIRVIDNSYIELLGHRAPVISLAVDPQKRYIATASCDGYVRIYSSSTQQCISSLSITVKGNELS</sequence>
<dbReference type="GO" id="GO:0000278">
    <property type="term" value="P:mitotic cell cycle"/>
    <property type="evidence" value="ECO:0007669"/>
    <property type="project" value="TreeGrafter"/>
</dbReference>
<dbReference type="GO" id="GO:0043596">
    <property type="term" value="C:nuclear replication fork"/>
    <property type="evidence" value="ECO:0007669"/>
    <property type="project" value="TreeGrafter"/>
</dbReference>
<dbReference type="PROSITE" id="PS50294">
    <property type="entry name" value="WD_REPEATS_REGION"/>
    <property type="match status" value="1"/>
</dbReference>
<dbReference type="Gene3D" id="2.130.10.10">
    <property type="entry name" value="YVTN repeat-like/Quinoprotein amine dehydrogenase"/>
    <property type="match status" value="1"/>
</dbReference>
<evidence type="ECO:0000313" key="2">
    <source>
        <dbReference type="EMBL" id="VDP04311.1"/>
    </source>
</evidence>
<keyword evidence="1" id="KW-0853">WD repeat</keyword>
<proteinExistence type="predicted"/>
<dbReference type="InterPro" id="IPR011047">
    <property type="entry name" value="Quinoprotein_ADH-like_sf"/>
</dbReference>
<feature type="repeat" description="WD" evidence="1">
    <location>
        <begin position="35"/>
        <end position="76"/>
    </location>
</feature>
<dbReference type="GO" id="GO:0006261">
    <property type="term" value="P:DNA-templated DNA replication"/>
    <property type="evidence" value="ECO:0007669"/>
    <property type="project" value="TreeGrafter"/>
</dbReference>
<dbReference type="OrthoDB" id="427368at2759"/>
<protein>
    <submittedName>
        <fullName evidence="4">WD_REPEATS_REGION domain-containing protein</fullName>
    </submittedName>
</protein>
<reference evidence="2 3" key="2">
    <citation type="submission" date="2018-11" db="EMBL/GenBank/DDBJ databases">
        <authorList>
            <consortium name="Pathogen Informatics"/>
        </authorList>
    </citation>
    <scope>NUCLEOTIDE SEQUENCE [LARGE SCALE GENOMIC DNA]</scope>
</reference>
<dbReference type="GO" id="GO:0006281">
    <property type="term" value="P:DNA repair"/>
    <property type="evidence" value="ECO:0007669"/>
    <property type="project" value="TreeGrafter"/>
</dbReference>
<dbReference type="Proteomes" id="UP000270296">
    <property type="component" value="Unassembled WGS sequence"/>
</dbReference>
<dbReference type="PANTHER" id="PTHR19932:SF10">
    <property type="entry name" value="WD REPEAT AND HMG-BOX DNA-BINDING PROTEIN 1"/>
    <property type="match status" value="1"/>
</dbReference>
<keyword evidence="3" id="KW-1185">Reference proteome</keyword>
<evidence type="ECO:0000313" key="4">
    <source>
        <dbReference type="WBParaSite" id="SBAD_0000461201-mRNA-1"/>
    </source>
</evidence>
<dbReference type="SUPFAM" id="SSF50998">
    <property type="entry name" value="Quinoprotein alcohol dehydrogenase-like"/>
    <property type="match status" value="1"/>
</dbReference>
<dbReference type="GO" id="GO:0003682">
    <property type="term" value="F:chromatin binding"/>
    <property type="evidence" value="ECO:0007669"/>
    <property type="project" value="TreeGrafter"/>
</dbReference>
<dbReference type="PROSITE" id="PS50082">
    <property type="entry name" value="WD_REPEATS_2"/>
    <property type="match status" value="1"/>
</dbReference>
<accession>A0A183ILC6</accession>
<dbReference type="SMART" id="SM00320">
    <property type="entry name" value="WD40"/>
    <property type="match status" value="1"/>
</dbReference>
<reference evidence="4" key="1">
    <citation type="submission" date="2016-06" db="UniProtKB">
        <authorList>
            <consortium name="WormBaseParasite"/>
        </authorList>
    </citation>
    <scope>IDENTIFICATION</scope>
</reference>
<organism evidence="4">
    <name type="scientific">Soboliphyme baturini</name>
    <dbReference type="NCBI Taxonomy" id="241478"/>
    <lineage>
        <taxon>Eukaryota</taxon>
        <taxon>Metazoa</taxon>
        <taxon>Ecdysozoa</taxon>
        <taxon>Nematoda</taxon>
        <taxon>Enoplea</taxon>
        <taxon>Dorylaimia</taxon>
        <taxon>Dioctophymatida</taxon>
        <taxon>Dioctophymatoidea</taxon>
        <taxon>Soboliphymatidae</taxon>
        <taxon>Soboliphyme</taxon>
    </lineage>
</organism>
<dbReference type="InterPro" id="IPR001680">
    <property type="entry name" value="WD40_rpt"/>
</dbReference>
<dbReference type="AlphaFoldDB" id="A0A183ILC6"/>
<dbReference type="Pfam" id="PF00400">
    <property type="entry name" value="WD40"/>
    <property type="match status" value="1"/>
</dbReference>
<dbReference type="PANTHER" id="PTHR19932">
    <property type="entry name" value="WD REPEAT AND HMG-BOX DNA BINDING PROTEIN"/>
    <property type="match status" value="1"/>
</dbReference>
<name>A0A183ILC6_9BILA</name>
<dbReference type="InterPro" id="IPR015943">
    <property type="entry name" value="WD40/YVTN_repeat-like_dom_sf"/>
</dbReference>
<evidence type="ECO:0000313" key="3">
    <source>
        <dbReference type="Proteomes" id="UP000270296"/>
    </source>
</evidence>